<sequence>MVSMPINRCTPPVVGRLKKVLTTHPGTTEVHFQVHNGPRTTVMRLDDRLRVSPSPALMGDLKQLLGPACLAG</sequence>
<dbReference type="InterPro" id="IPR048472">
    <property type="entry name" value="DNA_pol_IIIA_C"/>
</dbReference>
<keyword evidence="3" id="KW-1185">Reference proteome</keyword>
<evidence type="ECO:0000313" key="3">
    <source>
        <dbReference type="Proteomes" id="UP000653480"/>
    </source>
</evidence>
<accession>A0A8H9LDN2</accession>
<dbReference type="AlphaFoldDB" id="A0A8H9LDN2"/>
<evidence type="ECO:0000313" key="2">
    <source>
        <dbReference type="EMBL" id="GGO12265.1"/>
    </source>
</evidence>
<dbReference type="Proteomes" id="UP000653480">
    <property type="component" value="Unassembled WGS sequence"/>
</dbReference>
<protein>
    <recommendedName>
        <fullName evidence="1">DNA polymerase III subunit alpha C-terminal domain-containing protein</fullName>
    </recommendedName>
</protein>
<dbReference type="Pfam" id="PF20914">
    <property type="entry name" value="DNA_pol_IIIA_C"/>
    <property type="match status" value="1"/>
</dbReference>
<feature type="domain" description="DNA polymerase III subunit alpha C-terminal" evidence="1">
    <location>
        <begin position="16"/>
        <end position="66"/>
    </location>
</feature>
<comment type="caution">
    <text evidence="2">The sequence shown here is derived from an EMBL/GenBank/DDBJ whole genome shotgun (WGS) entry which is preliminary data.</text>
</comment>
<name>A0A8H9LDN2_9ACTN</name>
<reference evidence="2" key="2">
    <citation type="submission" date="2020-09" db="EMBL/GenBank/DDBJ databases">
        <authorList>
            <person name="Sun Q."/>
            <person name="Zhou Y."/>
        </authorList>
    </citation>
    <scope>NUCLEOTIDE SEQUENCE</scope>
    <source>
        <strain evidence="2">CGMCC 4.7138</strain>
    </source>
</reference>
<evidence type="ECO:0000259" key="1">
    <source>
        <dbReference type="Pfam" id="PF20914"/>
    </source>
</evidence>
<dbReference type="EMBL" id="BMMN01000004">
    <property type="protein sequence ID" value="GGO12265.1"/>
    <property type="molecule type" value="Genomic_DNA"/>
</dbReference>
<organism evidence="2 3">
    <name type="scientific">Microbispora bryophytorum</name>
    <dbReference type="NCBI Taxonomy" id="1460882"/>
    <lineage>
        <taxon>Bacteria</taxon>
        <taxon>Bacillati</taxon>
        <taxon>Actinomycetota</taxon>
        <taxon>Actinomycetes</taxon>
        <taxon>Streptosporangiales</taxon>
        <taxon>Streptosporangiaceae</taxon>
        <taxon>Microbispora</taxon>
    </lineage>
</organism>
<reference evidence="2" key="1">
    <citation type="journal article" date="2014" name="Int. J. Syst. Evol. Microbiol.">
        <title>Complete genome sequence of Corynebacterium casei LMG S-19264T (=DSM 44701T), isolated from a smear-ripened cheese.</title>
        <authorList>
            <consortium name="US DOE Joint Genome Institute (JGI-PGF)"/>
            <person name="Walter F."/>
            <person name="Albersmeier A."/>
            <person name="Kalinowski J."/>
            <person name="Ruckert C."/>
        </authorList>
    </citation>
    <scope>NUCLEOTIDE SEQUENCE</scope>
    <source>
        <strain evidence="2">CGMCC 4.7138</strain>
    </source>
</reference>
<gene>
    <name evidence="2" type="ORF">GCM10011574_30580</name>
</gene>
<proteinExistence type="predicted"/>